<feature type="region of interest" description="Disordered" evidence="1">
    <location>
        <begin position="255"/>
        <end position="287"/>
    </location>
</feature>
<dbReference type="Proteomes" id="UP000008022">
    <property type="component" value="Unassembled WGS sequence"/>
</dbReference>
<dbReference type="HOGENOM" id="CLU_971094_0_0_1"/>
<keyword evidence="3" id="KW-1185">Reference proteome</keyword>
<protein>
    <submittedName>
        <fullName evidence="2">Uncharacterized protein</fullName>
    </submittedName>
</protein>
<reference evidence="3" key="1">
    <citation type="submission" date="2013-06" db="EMBL/GenBank/DDBJ databases">
        <authorList>
            <person name="Zhao Q."/>
        </authorList>
    </citation>
    <scope>NUCLEOTIDE SEQUENCE</scope>
    <source>
        <strain evidence="3">cv. W1943</strain>
    </source>
</reference>
<dbReference type="EnsemblPlants" id="ORUFI04G09390.1">
    <property type="protein sequence ID" value="ORUFI04G09390.1"/>
    <property type="gene ID" value="ORUFI04G09390"/>
</dbReference>
<proteinExistence type="predicted"/>
<dbReference type="Gramene" id="ORUFI04G09390.1">
    <property type="protein sequence ID" value="ORUFI04G09390.1"/>
    <property type="gene ID" value="ORUFI04G09390"/>
</dbReference>
<sequence length="287" mass="29995">MKRPQIALPEGVMVWAPVDLILHAEMGGGVKLSRGRAPPELGWDGAPTAATDTVLACHHRAQLRAGSLASVPTTGRRHDAVLLLSHLAPSKPATPAPWSSARLLPCFPTAGRRGAILLLSRLAPSTPTPPVDTRARPHLPIDDGGDGGAALPVTPLSLKAATAPPEYEMPSMKEWIVSRVLTLVSMVALHHHHSHQIKATTLTWLIVKATPPPRDGAKKLAAAAYSPLLLSPSVWQASAVAAAVVGALSPPNSGGACPLPSFAPPPVLAPSLPAEEEKREEKGGNRR</sequence>
<reference evidence="2" key="2">
    <citation type="submission" date="2015-06" db="UniProtKB">
        <authorList>
            <consortium name="EnsemblPlants"/>
        </authorList>
    </citation>
    <scope>IDENTIFICATION</scope>
</reference>
<organism evidence="2 3">
    <name type="scientific">Oryza rufipogon</name>
    <name type="common">Brownbeard rice</name>
    <name type="synonym">Asian wild rice</name>
    <dbReference type="NCBI Taxonomy" id="4529"/>
    <lineage>
        <taxon>Eukaryota</taxon>
        <taxon>Viridiplantae</taxon>
        <taxon>Streptophyta</taxon>
        <taxon>Embryophyta</taxon>
        <taxon>Tracheophyta</taxon>
        <taxon>Spermatophyta</taxon>
        <taxon>Magnoliopsida</taxon>
        <taxon>Liliopsida</taxon>
        <taxon>Poales</taxon>
        <taxon>Poaceae</taxon>
        <taxon>BOP clade</taxon>
        <taxon>Oryzoideae</taxon>
        <taxon>Oryzeae</taxon>
        <taxon>Oryzinae</taxon>
        <taxon>Oryza</taxon>
    </lineage>
</organism>
<evidence type="ECO:0000313" key="2">
    <source>
        <dbReference type="EnsemblPlants" id="ORUFI04G09390.1"/>
    </source>
</evidence>
<name>A0A0E0P7L1_ORYRU</name>
<evidence type="ECO:0000313" key="3">
    <source>
        <dbReference type="Proteomes" id="UP000008022"/>
    </source>
</evidence>
<feature type="compositionally biased region" description="Basic and acidic residues" evidence="1">
    <location>
        <begin position="275"/>
        <end position="287"/>
    </location>
</feature>
<accession>A0A0E0P7L1</accession>
<dbReference type="AlphaFoldDB" id="A0A0E0P7L1"/>
<evidence type="ECO:0000256" key="1">
    <source>
        <dbReference type="SAM" id="MobiDB-lite"/>
    </source>
</evidence>